<sequence length="593" mass="68165">MKLELIASPPDDAVYSGAWRSGPFSFAFVPPNTTTKRVGRISRQPTQIEDLRIEQVVEEEADTDPAPIQRLPAEIHTLIASFVSVPSQIVHLSWTCRKLYASLGPSNRFFWYTTLHRKTRELVPPSGHEIPSFSQETNYYQKCIDIMCNREKESGCQRCLLYEPTMYNKPGLKKNDEKRTQMVDIYVARIFHGTWCWNCATEVFECTLSDLTFLGRKRKTNEAPKPAVSIVQQTTPMPFVPPTLLTEIRHHPCGHKKPGFFVSRANIAAEYEKQCPNGAYSKFDFHQDAQPDIREAKPYIMKTVMGMYTEKYKHMHVLFPPAELAKEIKECLQIKTFKMSTGLTRKNAIVDAAFALAKTYIECKQVEDEGKRDQDRLNACAHFLQTFFGSPNEPEKEEQKIHFPTTRFIAFLAKQYWVRRMEEMGRPTSEAEKRITIRYCVDENKRSPCGFCVTKDGKSECDADVKCYSPVLLVFHMIAEHLDRITEDWPEVQVPKKKKEAKVEEKEKEESVEDENNEEETSEEVSNDTEEEANKEPVQTEEGNENTEEEAAKPETEENSEQVVSKPLVTEIDSNDIKENILLASVENLTIQE</sequence>
<accession>A0AAV9X8F4</accession>
<dbReference type="Proteomes" id="UP001365542">
    <property type="component" value="Unassembled WGS sequence"/>
</dbReference>
<evidence type="ECO:0000256" key="1">
    <source>
        <dbReference type="SAM" id="MobiDB-lite"/>
    </source>
</evidence>
<proteinExistence type="predicted"/>
<dbReference type="AlphaFoldDB" id="A0AAV9X8F4"/>
<dbReference type="InterPro" id="IPR036047">
    <property type="entry name" value="F-box-like_dom_sf"/>
</dbReference>
<feature type="compositionally biased region" description="Acidic residues" evidence="1">
    <location>
        <begin position="510"/>
        <end position="533"/>
    </location>
</feature>
<keyword evidence="3" id="KW-1185">Reference proteome</keyword>
<name>A0AAV9X8F4_9PEZI</name>
<reference evidence="2 3" key="1">
    <citation type="submission" date="2019-10" db="EMBL/GenBank/DDBJ databases">
        <authorList>
            <person name="Palmer J.M."/>
        </authorList>
    </citation>
    <scope>NUCLEOTIDE SEQUENCE [LARGE SCALE GENOMIC DNA]</scope>
    <source>
        <strain evidence="2 3">TWF694</strain>
    </source>
</reference>
<feature type="region of interest" description="Disordered" evidence="1">
    <location>
        <begin position="492"/>
        <end position="576"/>
    </location>
</feature>
<organism evidence="2 3">
    <name type="scientific">Orbilia ellipsospora</name>
    <dbReference type="NCBI Taxonomy" id="2528407"/>
    <lineage>
        <taxon>Eukaryota</taxon>
        <taxon>Fungi</taxon>
        <taxon>Dikarya</taxon>
        <taxon>Ascomycota</taxon>
        <taxon>Pezizomycotina</taxon>
        <taxon>Orbiliomycetes</taxon>
        <taxon>Orbiliales</taxon>
        <taxon>Orbiliaceae</taxon>
        <taxon>Orbilia</taxon>
    </lineage>
</organism>
<evidence type="ECO:0008006" key="4">
    <source>
        <dbReference type="Google" id="ProtNLM"/>
    </source>
</evidence>
<comment type="caution">
    <text evidence="2">The sequence shown here is derived from an EMBL/GenBank/DDBJ whole genome shotgun (WGS) entry which is preliminary data.</text>
</comment>
<evidence type="ECO:0000313" key="2">
    <source>
        <dbReference type="EMBL" id="KAK6538358.1"/>
    </source>
</evidence>
<dbReference type="SUPFAM" id="SSF81383">
    <property type="entry name" value="F-box domain"/>
    <property type="match status" value="1"/>
</dbReference>
<evidence type="ECO:0000313" key="3">
    <source>
        <dbReference type="Proteomes" id="UP001365542"/>
    </source>
</evidence>
<gene>
    <name evidence="2" type="ORF">TWF694_011238</name>
</gene>
<dbReference type="EMBL" id="JAVHJO010000008">
    <property type="protein sequence ID" value="KAK6538358.1"/>
    <property type="molecule type" value="Genomic_DNA"/>
</dbReference>
<protein>
    <recommendedName>
        <fullName evidence="4">F-box domain-containing protein</fullName>
    </recommendedName>
</protein>